<organism evidence="2 3">
    <name type="scientific">Nocardiopsis tropica</name>
    <dbReference type="NCBI Taxonomy" id="109330"/>
    <lineage>
        <taxon>Bacteria</taxon>
        <taxon>Bacillati</taxon>
        <taxon>Actinomycetota</taxon>
        <taxon>Actinomycetes</taxon>
        <taxon>Streptosporangiales</taxon>
        <taxon>Nocardiopsidaceae</taxon>
        <taxon>Nocardiopsis</taxon>
    </lineage>
</organism>
<reference evidence="2 3" key="1">
    <citation type="submission" date="2023-07" db="EMBL/GenBank/DDBJ databases">
        <authorList>
            <person name="Girao M."/>
            <person name="Carvalho M.F."/>
        </authorList>
    </citation>
    <scope>NUCLEOTIDE SEQUENCE [LARGE SCALE GENOMIC DNA]</scope>
    <source>
        <strain evidence="2 3">66/93</strain>
    </source>
</reference>
<feature type="compositionally biased region" description="Low complexity" evidence="1">
    <location>
        <begin position="10"/>
        <end position="25"/>
    </location>
</feature>
<protein>
    <submittedName>
        <fullName evidence="2">Uncharacterized protein</fullName>
    </submittedName>
</protein>
<evidence type="ECO:0000313" key="2">
    <source>
        <dbReference type="EMBL" id="MEE2050317.1"/>
    </source>
</evidence>
<dbReference type="Pfam" id="PF04957">
    <property type="entry name" value="RMF"/>
    <property type="match status" value="1"/>
</dbReference>
<sequence length="65" mass="6965">MGIATDMTAAREAGAQAARAGASRGTCPHSPDPNAEPRERTLFGLWMSGYRSVRPLPIDYSDEEA</sequence>
<dbReference type="InterPro" id="IPR007040">
    <property type="entry name" value="Ribosome_modulation_factor"/>
</dbReference>
<evidence type="ECO:0000313" key="3">
    <source>
        <dbReference type="Proteomes" id="UP001348641"/>
    </source>
</evidence>
<proteinExistence type="predicted"/>
<dbReference type="Proteomes" id="UP001348641">
    <property type="component" value="Unassembled WGS sequence"/>
</dbReference>
<gene>
    <name evidence="2" type="ORF">Q8A49_07395</name>
</gene>
<accession>A0ABU7KMG0</accession>
<evidence type="ECO:0000256" key="1">
    <source>
        <dbReference type="SAM" id="MobiDB-lite"/>
    </source>
</evidence>
<feature type="region of interest" description="Disordered" evidence="1">
    <location>
        <begin position="1"/>
        <end position="38"/>
    </location>
</feature>
<dbReference type="RefSeq" id="WP_330157542.1">
    <property type="nucleotide sequence ID" value="NZ_BAAAJA010000059.1"/>
</dbReference>
<comment type="caution">
    <text evidence="2">The sequence shown here is derived from an EMBL/GenBank/DDBJ whole genome shotgun (WGS) entry which is preliminary data.</text>
</comment>
<name>A0ABU7KMG0_9ACTN</name>
<dbReference type="EMBL" id="JAUUCC010000013">
    <property type="protein sequence ID" value="MEE2050317.1"/>
    <property type="molecule type" value="Genomic_DNA"/>
</dbReference>